<evidence type="ECO:0000313" key="2">
    <source>
        <dbReference type="EMBL" id="MBN7798860.1"/>
    </source>
</evidence>
<reference evidence="2" key="1">
    <citation type="submission" date="2021-02" db="EMBL/GenBank/DDBJ databases">
        <title>PHA producing bacteria isolated from coastal sediment in Guangdong, Shenzhen.</title>
        <authorList>
            <person name="Zheng W."/>
            <person name="Yu S."/>
            <person name="Huang Y."/>
        </authorList>
    </citation>
    <scope>NUCLEOTIDE SEQUENCE</scope>
    <source>
        <strain evidence="2">TN14-10</strain>
    </source>
</reference>
<dbReference type="EMBL" id="JAFKCZ010000019">
    <property type="protein sequence ID" value="MBN7798860.1"/>
    <property type="molecule type" value="Genomic_DNA"/>
</dbReference>
<name>A0A939DIB9_9GAMM</name>
<dbReference type="AlphaFoldDB" id="A0A939DIB9"/>
<evidence type="ECO:0000313" key="3">
    <source>
        <dbReference type="Proteomes" id="UP000664303"/>
    </source>
</evidence>
<dbReference type="Pfam" id="PF06794">
    <property type="entry name" value="UPF0270"/>
    <property type="match status" value="1"/>
</dbReference>
<keyword evidence="3" id="KW-1185">Reference proteome</keyword>
<comment type="caution">
    <text evidence="2">The sequence shown here is derived from an EMBL/GenBank/DDBJ whole genome shotgun (WGS) entry which is preliminary data.</text>
</comment>
<evidence type="ECO:0000256" key="1">
    <source>
        <dbReference type="ARBA" id="ARBA00006450"/>
    </source>
</evidence>
<protein>
    <submittedName>
        <fullName evidence="2">YheU family protein</fullName>
    </submittedName>
</protein>
<accession>A0A939DIB9</accession>
<dbReference type="Proteomes" id="UP000664303">
    <property type="component" value="Unassembled WGS sequence"/>
</dbReference>
<organism evidence="2 3">
    <name type="scientific">Parahaliea mediterranea</name>
    <dbReference type="NCBI Taxonomy" id="651086"/>
    <lineage>
        <taxon>Bacteria</taxon>
        <taxon>Pseudomonadati</taxon>
        <taxon>Pseudomonadota</taxon>
        <taxon>Gammaproteobacteria</taxon>
        <taxon>Cellvibrionales</taxon>
        <taxon>Halieaceae</taxon>
        <taxon>Parahaliea</taxon>
    </lineage>
</organism>
<comment type="similarity">
    <text evidence="1">Belongs to the UPF0270 family.</text>
</comment>
<proteinExistence type="inferred from homology"/>
<dbReference type="Gene3D" id="1.10.10.610">
    <property type="entry name" value="YehU-like"/>
    <property type="match status" value="1"/>
</dbReference>
<dbReference type="InterPro" id="IPR010648">
    <property type="entry name" value="UPF0270"/>
</dbReference>
<sequence length="79" mass="8672">MDIPPQRVPADTLCALLEEFASRDGTDYGSRELSLEEKVAQLRGGLDSGAMKLLYDSDSEHWDLVDRDRAAALFAEDGA</sequence>
<dbReference type="InterPro" id="IPR036685">
    <property type="entry name" value="YehU-like_sf"/>
</dbReference>
<gene>
    <name evidence="2" type="ORF">JYP50_19840</name>
</gene>
<dbReference type="SUPFAM" id="SSF118001">
    <property type="entry name" value="YehU-like"/>
    <property type="match status" value="1"/>
</dbReference>